<protein>
    <submittedName>
        <fullName evidence="1">Uncharacterized protein</fullName>
    </submittedName>
</protein>
<reference evidence="1" key="2">
    <citation type="journal article" date="2015" name="Data Brief">
        <title>Shoot transcriptome of the giant reed, Arundo donax.</title>
        <authorList>
            <person name="Barrero R.A."/>
            <person name="Guerrero F.D."/>
            <person name="Moolhuijzen P."/>
            <person name="Goolsby J.A."/>
            <person name="Tidwell J."/>
            <person name="Bellgard S.E."/>
            <person name="Bellgard M.I."/>
        </authorList>
    </citation>
    <scope>NUCLEOTIDE SEQUENCE</scope>
    <source>
        <tissue evidence="1">Shoot tissue taken approximately 20 cm above the soil surface</tissue>
    </source>
</reference>
<organism evidence="1">
    <name type="scientific">Arundo donax</name>
    <name type="common">Giant reed</name>
    <name type="synonym">Donax arundinaceus</name>
    <dbReference type="NCBI Taxonomy" id="35708"/>
    <lineage>
        <taxon>Eukaryota</taxon>
        <taxon>Viridiplantae</taxon>
        <taxon>Streptophyta</taxon>
        <taxon>Embryophyta</taxon>
        <taxon>Tracheophyta</taxon>
        <taxon>Spermatophyta</taxon>
        <taxon>Magnoliopsida</taxon>
        <taxon>Liliopsida</taxon>
        <taxon>Poales</taxon>
        <taxon>Poaceae</taxon>
        <taxon>PACMAD clade</taxon>
        <taxon>Arundinoideae</taxon>
        <taxon>Arundineae</taxon>
        <taxon>Arundo</taxon>
    </lineage>
</organism>
<dbReference type="EMBL" id="GBRH01224116">
    <property type="protein sequence ID" value="JAD73779.1"/>
    <property type="molecule type" value="Transcribed_RNA"/>
</dbReference>
<proteinExistence type="predicted"/>
<accession>A0A0A9CBU7</accession>
<sequence>MYILFFSQRRRRAVCHFIKKKVYQRVQHHSHNTPTTQPYNRLYIHTTQKLLKKPYVHSNAFHLRSALLLILFISNFLELLHLDSIIT</sequence>
<name>A0A0A9CBU7_ARUDO</name>
<evidence type="ECO:0000313" key="1">
    <source>
        <dbReference type="EMBL" id="JAD73779.1"/>
    </source>
</evidence>
<reference evidence="1" key="1">
    <citation type="submission" date="2014-09" db="EMBL/GenBank/DDBJ databases">
        <authorList>
            <person name="Magalhaes I.L.F."/>
            <person name="Oliveira U."/>
            <person name="Santos F.R."/>
            <person name="Vidigal T.H.D.A."/>
            <person name="Brescovit A.D."/>
            <person name="Santos A.J."/>
        </authorList>
    </citation>
    <scope>NUCLEOTIDE SEQUENCE</scope>
    <source>
        <tissue evidence="1">Shoot tissue taken approximately 20 cm above the soil surface</tissue>
    </source>
</reference>
<dbReference type="AlphaFoldDB" id="A0A0A9CBU7"/>